<proteinExistence type="predicted"/>
<protein>
    <recommendedName>
        <fullName evidence="4">BON domain-containing protein</fullName>
    </recommendedName>
</protein>
<dbReference type="Proteomes" id="UP000280296">
    <property type="component" value="Unassembled WGS sequence"/>
</dbReference>
<evidence type="ECO:0000313" key="3">
    <source>
        <dbReference type="Proteomes" id="UP000280296"/>
    </source>
</evidence>
<feature type="non-terminal residue" evidence="2">
    <location>
        <position position="196"/>
    </location>
</feature>
<organism evidence="2 3">
    <name type="scientific">Tautonia sociabilis</name>
    <dbReference type="NCBI Taxonomy" id="2080755"/>
    <lineage>
        <taxon>Bacteria</taxon>
        <taxon>Pseudomonadati</taxon>
        <taxon>Planctomycetota</taxon>
        <taxon>Planctomycetia</taxon>
        <taxon>Isosphaerales</taxon>
        <taxon>Isosphaeraceae</taxon>
        <taxon>Tautonia</taxon>
    </lineage>
</organism>
<evidence type="ECO:0000313" key="2">
    <source>
        <dbReference type="EMBL" id="RUL83769.1"/>
    </source>
</evidence>
<feature type="chain" id="PRO_5019054044" description="BON domain-containing protein" evidence="1">
    <location>
        <begin position="20"/>
        <end position="196"/>
    </location>
</feature>
<accession>A0A432MED0</accession>
<reference evidence="2 3" key="1">
    <citation type="submission" date="2018-12" db="EMBL/GenBank/DDBJ databases">
        <authorList>
            <person name="Toschakov S.V."/>
        </authorList>
    </citation>
    <scope>NUCLEOTIDE SEQUENCE [LARGE SCALE GENOMIC DNA]</scope>
    <source>
        <strain evidence="2 3">GM2012</strain>
    </source>
</reference>
<name>A0A432MED0_9BACT</name>
<dbReference type="AlphaFoldDB" id="A0A432MED0"/>
<keyword evidence="1" id="KW-0732">Signal</keyword>
<feature type="signal peptide" evidence="1">
    <location>
        <begin position="1"/>
        <end position="19"/>
    </location>
</feature>
<dbReference type="EMBL" id="RYZH01000056">
    <property type="protein sequence ID" value="RUL83769.1"/>
    <property type="molecule type" value="Genomic_DNA"/>
</dbReference>
<gene>
    <name evidence="2" type="ORF">TsocGM_21515</name>
</gene>
<keyword evidence="3" id="KW-1185">Reference proteome</keyword>
<evidence type="ECO:0000256" key="1">
    <source>
        <dbReference type="SAM" id="SignalP"/>
    </source>
</evidence>
<evidence type="ECO:0008006" key="4">
    <source>
        <dbReference type="Google" id="ProtNLM"/>
    </source>
</evidence>
<sequence length="196" mass="20222">MTRHRRPVSLLALGGTLSAAGLLGTGEAPAIGQLAPRPPLSAPVRPARRPVEALREAIASNPVTAPYPIAVLDRGGRAVLRGVVGTKVIYDAAIRTAIASGVPFDDELTIDTMAAHEIAARGAIAPGSLAPPIMPAPFLAPTYGAVGGDPPPTYLPIGPVPGGAPGFLYPPPLFGVVDEPFFGFEPPVISYPPYWR</sequence>
<comment type="caution">
    <text evidence="2">The sequence shown here is derived from an EMBL/GenBank/DDBJ whole genome shotgun (WGS) entry which is preliminary data.</text>
</comment>
<reference evidence="2 3" key="2">
    <citation type="submission" date="2019-01" db="EMBL/GenBank/DDBJ databases">
        <title>Tautonia sociabilis, a novel thermotolerant planctomycete of Isosphaeraceae family, isolated from a 4000 m deep subterranean habitat.</title>
        <authorList>
            <person name="Kovaleva O.L."/>
            <person name="Elcheninov A.G."/>
            <person name="Van Heerden E."/>
            <person name="Toshchakov S.V."/>
            <person name="Novikov A."/>
            <person name="Bonch-Osmolovskaya E.A."/>
            <person name="Kublanov I.V."/>
        </authorList>
    </citation>
    <scope>NUCLEOTIDE SEQUENCE [LARGE SCALE GENOMIC DNA]</scope>
    <source>
        <strain evidence="2 3">GM2012</strain>
    </source>
</reference>